<feature type="domain" description="CRIB" evidence="2">
    <location>
        <begin position="233"/>
        <end position="246"/>
    </location>
</feature>
<organism evidence="3 4">
    <name type="scientific">Hyaloscypha bicolor E</name>
    <dbReference type="NCBI Taxonomy" id="1095630"/>
    <lineage>
        <taxon>Eukaryota</taxon>
        <taxon>Fungi</taxon>
        <taxon>Dikarya</taxon>
        <taxon>Ascomycota</taxon>
        <taxon>Pezizomycotina</taxon>
        <taxon>Leotiomycetes</taxon>
        <taxon>Helotiales</taxon>
        <taxon>Hyaloscyphaceae</taxon>
        <taxon>Hyaloscypha</taxon>
        <taxon>Hyaloscypha bicolor</taxon>
    </lineage>
</organism>
<protein>
    <recommendedName>
        <fullName evidence="2">CRIB domain-containing protein</fullName>
    </recommendedName>
</protein>
<dbReference type="InterPro" id="IPR000095">
    <property type="entry name" value="CRIB_dom"/>
</dbReference>
<feature type="region of interest" description="Disordered" evidence="1">
    <location>
        <begin position="15"/>
        <end position="108"/>
    </location>
</feature>
<dbReference type="RefSeq" id="XP_024733857.1">
    <property type="nucleotide sequence ID" value="XM_024872559.1"/>
</dbReference>
<feature type="compositionally biased region" description="Basic residues" evidence="1">
    <location>
        <begin position="163"/>
        <end position="178"/>
    </location>
</feature>
<feature type="compositionally biased region" description="Basic and acidic residues" evidence="1">
    <location>
        <begin position="21"/>
        <end position="33"/>
    </location>
</feature>
<reference evidence="3 4" key="1">
    <citation type="submission" date="2016-04" db="EMBL/GenBank/DDBJ databases">
        <title>A degradative enzymes factory behind the ericoid mycorrhizal symbiosis.</title>
        <authorList>
            <consortium name="DOE Joint Genome Institute"/>
            <person name="Martino E."/>
            <person name="Morin E."/>
            <person name="Grelet G."/>
            <person name="Kuo A."/>
            <person name="Kohler A."/>
            <person name="Daghino S."/>
            <person name="Barry K."/>
            <person name="Choi C."/>
            <person name="Cichocki N."/>
            <person name="Clum A."/>
            <person name="Copeland A."/>
            <person name="Hainaut M."/>
            <person name="Haridas S."/>
            <person name="Labutti K."/>
            <person name="Lindquist E."/>
            <person name="Lipzen A."/>
            <person name="Khouja H.-R."/>
            <person name="Murat C."/>
            <person name="Ohm R."/>
            <person name="Olson A."/>
            <person name="Spatafora J."/>
            <person name="Veneault-Fourrey C."/>
            <person name="Henrissat B."/>
            <person name="Grigoriev I."/>
            <person name="Martin F."/>
            <person name="Perotto S."/>
        </authorList>
    </citation>
    <scope>NUCLEOTIDE SEQUENCE [LARGE SCALE GENOMIC DNA]</scope>
    <source>
        <strain evidence="3 4">E</strain>
    </source>
</reference>
<dbReference type="EMBL" id="KZ613847">
    <property type="protein sequence ID" value="PMD56953.1"/>
    <property type="molecule type" value="Genomic_DNA"/>
</dbReference>
<keyword evidence="4" id="KW-1185">Reference proteome</keyword>
<dbReference type="OrthoDB" id="4207421at2759"/>
<gene>
    <name evidence="3" type="ORF">K444DRAFT_40572</name>
</gene>
<accession>A0A2J6T1Y0</accession>
<feature type="region of interest" description="Disordered" evidence="1">
    <location>
        <begin position="130"/>
        <end position="203"/>
    </location>
</feature>
<feature type="region of interest" description="Disordered" evidence="1">
    <location>
        <begin position="297"/>
        <end position="351"/>
    </location>
</feature>
<dbReference type="GeneID" id="36580639"/>
<feature type="compositionally biased region" description="Pro residues" evidence="1">
    <location>
        <begin position="148"/>
        <end position="161"/>
    </location>
</feature>
<proteinExistence type="predicted"/>
<evidence type="ECO:0000313" key="4">
    <source>
        <dbReference type="Proteomes" id="UP000235371"/>
    </source>
</evidence>
<dbReference type="InParanoid" id="A0A2J6T1Y0"/>
<sequence>MATYGKKKRSLLPSLSSLRDVSFKGKDKSKQKESLMQIPLFSEPQGEEDLEYSIGERTMASKLLDDTTDEPHPAPGRRPSQLPRNKTYSNLAQFAQSDKGKSLPQLPDFKWSGDRAWSMMNAPVVTADGSANREYFHNDEVNNTSAPPTEPSQSSPPPIPPKSWKRKSIQPNTSHRKIQGGNQAVRKSIVHPKPAETIDIPTPTKYADEDSIAEAMQTATSNLKGSTKGSLKISGPSNFRHVTHIATDVEKGTVPESMRPTPRAPNDTDQTLLHGPYVPTKEKGFKGSKVFAKMKNALQGSNSRSRHDSGMTRGLLDPFPGEPDECDEMGPMDAGLNKGERATPPFTSCTN</sequence>
<evidence type="ECO:0000313" key="3">
    <source>
        <dbReference type="EMBL" id="PMD56953.1"/>
    </source>
</evidence>
<name>A0A2J6T1Y0_9HELO</name>
<dbReference type="Proteomes" id="UP000235371">
    <property type="component" value="Unassembled WGS sequence"/>
</dbReference>
<feature type="region of interest" description="Disordered" evidence="1">
    <location>
        <begin position="246"/>
        <end position="284"/>
    </location>
</feature>
<evidence type="ECO:0000256" key="1">
    <source>
        <dbReference type="SAM" id="MobiDB-lite"/>
    </source>
</evidence>
<feature type="compositionally biased region" description="Basic and acidic residues" evidence="1">
    <location>
        <begin position="63"/>
        <end position="72"/>
    </location>
</feature>
<feature type="compositionally biased region" description="Polar residues" evidence="1">
    <location>
        <begin position="82"/>
        <end position="96"/>
    </location>
</feature>
<dbReference type="AlphaFoldDB" id="A0A2J6T1Y0"/>
<evidence type="ECO:0000259" key="2">
    <source>
        <dbReference type="PROSITE" id="PS50108"/>
    </source>
</evidence>
<dbReference type="PROSITE" id="PS50108">
    <property type="entry name" value="CRIB"/>
    <property type="match status" value="1"/>
</dbReference>